<accession>A0A1F8H9G6</accession>
<keyword evidence="3" id="KW-0328">Glycosyltransferase</keyword>
<evidence type="ECO:0000256" key="2">
    <source>
        <dbReference type="ARBA" id="ARBA00022475"/>
    </source>
</evidence>
<comment type="caution">
    <text evidence="10">The sequence shown here is derived from an EMBL/GenBank/DDBJ whole genome shotgun (WGS) entry which is preliminary data.</text>
</comment>
<dbReference type="PANTHER" id="PTHR33908:SF11">
    <property type="entry name" value="MEMBRANE PROTEIN"/>
    <property type="match status" value="1"/>
</dbReference>
<dbReference type="Pfam" id="PF13231">
    <property type="entry name" value="PMT_2"/>
    <property type="match status" value="1"/>
</dbReference>
<evidence type="ECO:0000256" key="8">
    <source>
        <dbReference type="SAM" id="Phobius"/>
    </source>
</evidence>
<dbReference type="GO" id="GO:0005886">
    <property type="term" value="C:plasma membrane"/>
    <property type="evidence" value="ECO:0007669"/>
    <property type="project" value="UniProtKB-SubCell"/>
</dbReference>
<comment type="subcellular location">
    <subcellularLocation>
        <location evidence="1">Cell membrane</location>
        <topology evidence="1">Multi-pass membrane protein</topology>
    </subcellularLocation>
</comment>
<evidence type="ECO:0000256" key="7">
    <source>
        <dbReference type="ARBA" id="ARBA00023136"/>
    </source>
</evidence>
<feature type="transmembrane region" description="Helical" evidence="8">
    <location>
        <begin position="101"/>
        <end position="121"/>
    </location>
</feature>
<evidence type="ECO:0000256" key="1">
    <source>
        <dbReference type="ARBA" id="ARBA00004651"/>
    </source>
</evidence>
<dbReference type="GO" id="GO:0009103">
    <property type="term" value="P:lipopolysaccharide biosynthetic process"/>
    <property type="evidence" value="ECO:0007669"/>
    <property type="project" value="UniProtKB-ARBA"/>
</dbReference>
<dbReference type="Proteomes" id="UP000177745">
    <property type="component" value="Unassembled WGS sequence"/>
</dbReference>
<reference evidence="10 11" key="1">
    <citation type="journal article" date="2016" name="Nat. Commun.">
        <title>Thousands of microbial genomes shed light on interconnected biogeochemical processes in an aquifer system.</title>
        <authorList>
            <person name="Anantharaman K."/>
            <person name="Brown C.T."/>
            <person name="Hug L.A."/>
            <person name="Sharon I."/>
            <person name="Castelle C.J."/>
            <person name="Probst A.J."/>
            <person name="Thomas B.C."/>
            <person name="Singh A."/>
            <person name="Wilkins M.J."/>
            <person name="Karaoz U."/>
            <person name="Brodie E.L."/>
            <person name="Williams K.H."/>
            <person name="Hubbard S.S."/>
            <person name="Banfield J.F."/>
        </authorList>
    </citation>
    <scope>NUCLEOTIDE SEQUENCE [LARGE SCALE GENOMIC DNA]</scope>
</reference>
<sequence length="538" mass="61783">MIKWLLVSLLLLLIFIQTFLGARLFSVAMDEQVHLPVGFVHLQSIEIEFDKSSTPFIGMLTALPGFLFSKPSINLSDQYILNNDFWNFGNKFLFSNNADQLVLWGRLVIISLVLLLGVYVFKWADELFGTKAGLFSLFLFAFIPVVIGHAQLISTDVGLTVFFFISSYYFWKSLTTPGVQRTPGVNQILAGVFMGMALGSKFSGVLLAPLFVLFACLTEFKTLNVGNINQKLRNFVRIVLPVFAVGFLVLWAIYFFPKNLNFYSDGLKLLYSEDANPDYLNYLNGNFKEGGWRYYFIEGFLIKTPIPLLVFIFWSLAWFRKHKITFADKMSLLLPVAFLAVSTSLSAHNIGVRYLIPIYPFLAVYSGGIVSRITNYELGNKISFKSIIHNSKFLILSMLSIWYVFSSIRVYPNQLAYFNEFVGGSDNGYKYMDDSNIDWGQDLKRLKKFIDENPKTKVVYVWRQGDRALDYYGIGKEKNIIYRKENWWAEPKGTYAVSSHFIVRAKIMSRLYSDPSLDWSSLYQPVKRIGQSLFIYEF</sequence>
<feature type="transmembrane region" description="Helical" evidence="8">
    <location>
        <begin position="235"/>
        <end position="256"/>
    </location>
</feature>
<evidence type="ECO:0000313" key="11">
    <source>
        <dbReference type="Proteomes" id="UP000177745"/>
    </source>
</evidence>
<evidence type="ECO:0000256" key="4">
    <source>
        <dbReference type="ARBA" id="ARBA00022679"/>
    </source>
</evidence>
<dbReference type="InterPro" id="IPR050297">
    <property type="entry name" value="LipidA_mod_glycosyltrf_83"/>
</dbReference>
<keyword evidence="5 8" id="KW-0812">Transmembrane</keyword>
<evidence type="ECO:0000259" key="9">
    <source>
        <dbReference type="Pfam" id="PF13231"/>
    </source>
</evidence>
<feature type="transmembrane region" description="Helical" evidence="8">
    <location>
        <begin position="354"/>
        <end position="373"/>
    </location>
</feature>
<dbReference type="AlphaFoldDB" id="A0A1F8H9G6"/>
<feature type="transmembrane region" description="Helical" evidence="8">
    <location>
        <begin position="128"/>
        <end position="147"/>
    </location>
</feature>
<keyword evidence="7 8" id="KW-0472">Membrane</keyword>
<organism evidence="10 11">
    <name type="scientific">Candidatus Yanofskybacteria bacterium RIFCSPLOWO2_12_FULL_43_11b</name>
    <dbReference type="NCBI Taxonomy" id="1802710"/>
    <lineage>
        <taxon>Bacteria</taxon>
        <taxon>Candidatus Yanofskyibacteriota</taxon>
    </lineage>
</organism>
<feature type="transmembrane region" description="Helical" evidence="8">
    <location>
        <begin position="294"/>
        <end position="319"/>
    </location>
</feature>
<feature type="transmembrane region" description="Helical" evidence="8">
    <location>
        <begin position="393"/>
        <end position="411"/>
    </location>
</feature>
<evidence type="ECO:0000313" key="10">
    <source>
        <dbReference type="EMBL" id="OGN33596.1"/>
    </source>
</evidence>
<dbReference type="EMBL" id="MGKY01000015">
    <property type="protein sequence ID" value="OGN33596.1"/>
    <property type="molecule type" value="Genomic_DNA"/>
</dbReference>
<dbReference type="PANTHER" id="PTHR33908">
    <property type="entry name" value="MANNOSYLTRANSFERASE YKCB-RELATED"/>
    <property type="match status" value="1"/>
</dbReference>
<evidence type="ECO:0000256" key="5">
    <source>
        <dbReference type="ARBA" id="ARBA00022692"/>
    </source>
</evidence>
<protein>
    <recommendedName>
        <fullName evidence="9">Glycosyltransferase RgtA/B/C/D-like domain-containing protein</fullName>
    </recommendedName>
</protein>
<dbReference type="GO" id="GO:0016763">
    <property type="term" value="F:pentosyltransferase activity"/>
    <property type="evidence" value="ECO:0007669"/>
    <property type="project" value="TreeGrafter"/>
</dbReference>
<feature type="domain" description="Glycosyltransferase RgtA/B/C/D-like" evidence="9">
    <location>
        <begin position="106"/>
        <end position="219"/>
    </location>
</feature>
<keyword evidence="4" id="KW-0808">Transferase</keyword>
<evidence type="ECO:0000256" key="3">
    <source>
        <dbReference type="ARBA" id="ARBA00022676"/>
    </source>
</evidence>
<proteinExistence type="predicted"/>
<feature type="transmembrane region" description="Helical" evidence="8">
    <location>
        <begin position="331"/>
        <end position="348"/>
    </location>
</feature>
<name>A0A1F8H9G6_9BACT</name>
<gene>
    <name evidence="10" type="ORF">A3G51_02870</name>
</gene>
<evidence type="ECO:0000256" key="6">
    <source>
        <dbReference type="ARBA" id="ARBA00022989"/>
    </source>
</evidence>
<keyword evidence="6 8" id="KW-1133">Transmembrane helix</keyword>
<keyword evidence="2" id="KW-1003">Cell membrane</keyword>
<dbReference type="InterPro" id="IPR038731">
    <property type="entry name" value="RgtA/B/C-like"/>
</dbReference>